<feature type="non-terminal residue" evidence="2">
    <location>
        <position position="83"/>
    </location>
</feature>
<accession>E9J789</accession>
<name>E9J789_SOLIN</name>
<proteinExistence type="predicted"/>
<gene>
    <name evidence="2" type="ORF">SINV_07883</name>
</gene>
<dbReference type="HOGENOM" id="CLU_2549590_0_0_1"/>
<feature type="compositionally biased region" description="Polar residues" evidence="1">
    <location>
        <begin position="58"/>
        <end position="68"/>
    </location>
</feature>
<feature type="region of interest" description="Disordered" evidence="1">
    <location>
        <begin position="51"/>
        <end position="83"/>
    </location>
</feature>
<evidence type="ECO:0000313" key="2">
    <source>
        <dbReference type="EMBL" id="EFZ11315.1"/>
    </source>
</evidence>
<dbReference type="AlphaFoldDB" id="E9J789"/>
<sequence>MERANNQTINRSTKKSWEYYDLINDFINNKPEIAPASLASSTHGFRIQQSTLREESAENNSSVLTTSSDTRRNIRKRQRSDKP</sequence>
<reference evidence="2" key="1">
    <citation type="journal article" date="2011" name="Proc. Natl. Acad. Sci. U.S.A.">
        <title>The genome of the fire ant Solenopsis invicta.</title>
        <authorList>
            <person name="Wurm Y."/>
            <person name="Wang J."/>
            <person name="Riba-Grognuz O."/>
            <person name="Corona M."/>
            <person name="Nygaard S."/>
            <person name="Hunt B.G."/>
            <person name="Ingram K.K."/>
            <person name="Falquet L."/>
            <person name="Nipitwattanaphon M."/>
            <person name="Gotzek D."/>
            <person name="Dijkstra M.B."/>
            <person name="Oettler J."/>
            <person name="Comtesse F."/>
            <person name="Shih C.J."/>
            <person name="Wu W.J."/>
            <person name="Yang C.C."/>
            <person name="Thomas J."/>
            <person name="Beaudoing E."/>
            <person name="Pradervand S."/>
            <person name="Flegel V."/>
            <person name="Cook E.D."/>
            <person name="Fabbretti R."/>
            <person name="Stockinger H."/>
            <person name="Long L."/>
            <person name="Farmerie W.G."/>
            <person name="Oakey J."/>
            <person name="Boomsma J.J."/>
            <person name="Pamilo P."/>
            <person name="Yi S.V."/>
            <person name="Heinze J."/>
            <person name="Goodisman M.A."/>
            <person name="Farinelli L."/>
            <person name="Harshman K."/>
            <person name="Hulo N."/>
            <person name="Cerutti L."/>
            <person name="Xenarios I."/>
            <person name="Shoemaker D."/>
            <person name="Keller L."/>
        </authorList>
    </citation>
    <scope>NUCLEOTIDE SEQUENCE [LARGE SCALE GENOMIC DNA]</scope>
</reference>
<evidence type="ECO:0008006" key="3">
    <source>
        <dbReference type="Google" id="ProtNLM"/>
    </source>
</evidence>
<organism>
    <name type="scientific">Solenopsis invicta</name>
    <name type="common">Red imported fire ant</name>
    <name type="synonym">Solenopsis wagneri</name>
    <dbReference type="NCBI Taxonomy" id="13686"/>
    <lineage>
        <taxon>Eukaryota</taxon>
        <taxon>Metazoa</taxon>
        <taxon>Ecdysozoa</taxon>
        <taxon>Arthropoda</taxon>
        <taxon>Hexapoda</taxon>
        <taxon>Insecta</taxon>
        <taxon>Pterygota</taxon>
        <taxon>Neoptera</taxon>
        <taxon>Endopterygota</taxon>
        <taxon>Hymenoptera</taxon>
        <taxon>Apocrita</taxon>
        <taxon>Aculeata</taxon>
        <taxon>Formicoidea</taxon>
        <taxon>Formicidae</taxon>
        <taxon>Myrmicinae</taxon>
        <taxon>Solenopsis</taxon>
    </lineage>
</organism>
<protein>
    <recommendedName>
        <fullName evidence="3">MADF domain-containing protein</fullName>
    </recommendedName>
</protein>
<feature type="compositionally biased region" description="Basic residues" evidence="1">
    <location>
        <begin position="73"/>
        <end position="83"/>
    </location>
</feature>
<dbReference type="EMBL" id="GL768429">
    <property type="protein sequence ID" value="EFZ11315.1"/>
    <property type="molecule type" value="Genomic_DNA"/>
</dbReference>
<evidence type="ECO:0000256" key="1">
    <source>
        <dbReference type="SAM" id="MobiDB-lite"/>
    </source>
</evidence>